<dbReference type="EMBL" id="LR797013">
    <property type="protein sequence ID" value="CAB4181305.1"/>
    <property type="molecule type" value="Genomic_DNA"/>
</dbReference>
<evidence type="ECO:0000313" key="2">
    <source>
        <dbReference type="EMBL" id="CAB4195563.1"/>
    </source>
</evidence>
<dbReference type="EMBL" id="LR797243">
    <property type="protein sequence ID" value="CAB4195563.1"/>
    <property type="molecule type" value="Genomic_DNA"/>
</dbReference>
<proteinExistence type="predicted"/>
<evidence type="ECO:0000313" key="1">
    <source>
        <dbReference type="EMBL" id="CAB4181305.1"/>
    </source>
</evidence>
<reference evidence="1" key="1">
    <citation type="submission" date="2020-05" db="EMBL/GenBank/DDBJ databases">
        <authorList>
            <person name="Chiriac C."/>
            <person name="Salcher M."/>
            <person name="Ghai R."/>
            <person name="Kavagutti S V."/>
        </authorList>
    </citation>
    <scope>NUCLEOTIDE SEQUENCE</scope>
</reference>
<name>A0A6J5QK12_9CAUD</name>
<gene>
    <name evidence="1" type="ORF">UFOVP1068_28</name>
    <name evidence="2" type="ORF">UFOVP1300_21</name>
</gene>
<accession>A0A6J5QK12</accession>
<organism evidence="1">
    <name type="scientific">uncultured Caudovirales phage</name>
    <dbReference type="NCBI Taxonomy" id="2100421"/>
    <lineage>
        <taxon>Viruses</taxon>
        <taxon>Duplodnaviria</taxon>
        <taxon>Heunggongvirae</taxon>
        <taxon>Uroviricota</taxon>
        <taxon>Caudoviricetes</taxon>
        <taxon>Peduoviridae</taxon>
        <taxon>Maltschvirus</taxon>
        <taxon>Maltschvirus maltsch</taxon>
    </lineage>
</organism>
<protein>
    <submittedName>
        <fullName evidence="1">Uncharacterized protein</fullName>
    </submittedName>
</protein>
<sequence>MKLELSNIIDGTNVVSIETENSGGGNMLDFIVLRNGNVLVINDEYAGLYTSKDAFYEGEEQLNGFYLKG</sequence>